<dbReference type="EMBL" id="KQ991137">
    <property type="protein sequence ID" value="KZV52263.1"/>
    <property type="molecule type" value="Genomic_DNA"/>
</dbReference>
<feature type="coiled-coil region" evidence="1">
    <location>
        <begin position="21"/>
        <end position="66"/>
    </location>
</feature>
<accession>A0A2Z7CYU7</accession>
<evidence type="ECO:0000256" key="1">
    <source>
        <dbReference type="SAM" id="Coils"/>
    </source>
</evidence>
<dbReference type="AlphaFoldDB" id="A0A2Z7CYU7"/>
<gene>
    <name evidence="3" type="ORF">F511_14159</name>
</gene>
<feature type="region of interest" description="Disordered" evidence="2">
    <location>
        <begin position="77"/>
        <end position="99"/>
    </location>
</feature>
<evidence type="ECO:0000313" key="3">
    <source>
        <dbReference type="EMBL" id="KZV52263.1"/>
    </source>
</evidence>
<organism evidence="3 4">
    <name type="scientific">Dorcoceras hygrometricum</name>
    <dbReference type="NCBI Taxonomy" id="472368"/>
    <lineage>
        <taxon>Eukaryota</taxon>
        <taxon>Viridiplantae</taxon>
        <taxon>Streptophyta</taxon>
        <taxon>Embryophyta</taxon>
        <taxon>Tracheophyta</taxon>
        <taxon>Spermatophyta</taxon>
        <taxon>Magnoliopsida</taxon>
        <taxon>eudicotyledons</taxon>
        <taxon>Gunneridae</taxon>
        <taxon>Pentapetalae</taxon>
        <taxon>asterids</taxon>
        <taxon>lamiids</taxon>
        <taxon>Lamiales</taxon>
        <taxon>Gesneriaceae</taxon>
        <taxon>Didymocarpoideae</taxon>
        <taxon>Trichosporeae</taxon>
        <taxon>Loxocarpinae</taxon>
        <taxon>Dorcoceras</taxon>
    </lineage>
</organism>
<dbReference type="Proteomes" id="UP000250235">
    <property type="component" value="Unassembled WGS sequence"/>
</dbReference>
<keyword evidence="4" id="KW-1185">Reference proteome</keyword>
<evidence type="ECO:0000313" key="4">
    <source>
        <dbReference type="Proteomes" id="UP000250235"/>
    </source>
</evidence>
<keyword evidence="1" id="KW-0175">Coiled coil</keyword>
<protein>
    <submittedName>
        <fullName evidence="3">Uncharacterized protein</fullName>
    </submittedName>
</protein>
<name>A0A2Z7CYU7_9LAMI</name>
<proteinExistence type="predicted"/>
<evidence type="ECO:0000256" key="2">
    <source>
        <dbReference type="SAM" id="MobiDB-lite"/>
    </source>
</evidence>
<sequence length="113" mass="13124">MAPSIPRTRVAAALRMKQIALDNQDRTIRRLRAQLATERQRLAATKKELEETRVALEASHKALVDEKDSLLQTIHGLQEANNAPPHSMVIGKKNRKKNRKRKRLRIFLWARER</sequence>
<reference evidence="3 4" key="1">
    <citation type="journal article" date="2015" name="Proc. Natl. Acad. Sci. U.S.A.">
        <title>The resurrection genome of Boea hygrometrica: A blueprint for survival of dehydration.</title>
        <authorList>
            <person name="Xiao L."/>
            <person name="Yang G."/>
            <person name="Zhang L."/>
            <person name="Yang X."/>
            <person name="Zhao S."/>
            <person name="Ji Z."/>
            <person name="Zhou Q."/>
            <person name="Hu M."/>
            <person name="Wang Y."/>
            <person name="Chen M."/>
            <person name="Xu Y."/>
            <person name="Jin H."/>
            <person name="Xiao X."/>
            <person name="Hu G."/>
            <person name="Bao F."/>
            <person name="Hu Y."/>
            <person name="Wan P."/>
            <person name="Li L."/>
            <person name="Deng X."/>
            <person name="Kuang T."/>
            <person name="Xiang C."/>
            <person name="Zhu J.K."/>
            <person name="Oliver M.J."/>
            <person name="He Y."/>
        </authorList>
    </citation>
    <scope>NUCLEOTIDE SEQUENCE [LARGE SCALE GENOMIC DNA]</scope>
    <source>
        <strain evidence="4">cv. XS01</strain>
    </source>
</reference>